<accession>A0A9X1ZES9</accession>
<evidence type="ECO:0000313" key="2">
    <source>
        <dbReference type="Proteomes" id="UP001139293"/>
    </source>
</evidence>
<dbReference type="Proteomes" id="UP001139293">
    <property type="component" value="Unassembled WGS sequence"/>
</dbReference>
<proteinExistence type="predicted"/>
<dbReference type="EMBL" id="JAKILB010000003">
    <property type="protein sequence ID" value="MCL1138100.1"/>
    <property type="molecule type" value="Genomic_DNA"/>
</dbReference>
<organism evidence="1 2">
    <name type="scientific">Shewanella pneumatophori</name>
    <dbReference type="NCBI Taxonomy" id="314092"/>
    <lineage>
        <taxon>Bacteria</taxon>
        <taxon>Pseudomonadati</taxon>
        <taxon>Pseudomonadota</taxon>
        <taxon>Gammaproteobacteria</taxon>
        <taxon>Alteromonadales</taxon>
        <taxon>Shewanellaceae</taxon>
        <taxon>Shewanella</taxon>
    </lineage>
</organism>
<dbReference type="AlphaFoldDB" id="A0A9X1ZES9"/>
<keyword evidence="2" id="KW-1185">Reference proteome</keyword>
<evidence type="ECO:0000313" key="1">
    <source>
        <dbReference type="EMBL" id="MCL1138100.1"/>
    </source>
</evidence>
<protein>
    <submittedName>
        <fullName evidence="1">Uncharacterized protein</fullName>
    </submittedName>
</protein>
<dbReference type="RefSeq" id="WP_248949195.1">
    <property type="nucleotide sequence ID" value="NZ_JAKILB010000003.1"/>
</dbReference>
<reference evidence="1" key="1">
    <citation type="submission" date="2022-01" db="EMBL/GenBank/DDBJ databases">
        <title>Whole genome-based taxonomy of the Shewanellaceae.</title>
        <authorList>
            <person name="Martin-Rodriguez A.J."/>
        </authorList>
    </citation>
    <scope>NUCLEOTIDE SEQUENCE</scope>
    <source>
        <strain evidence="1">KCTC 23973</strain>
    </source>
</reference>
<sequence>MACSQRMCRHFLGTLQVRPCKLYDGIHAIKGLSRIYTGLEKPNNLAKE</sequence>
<gene>
    <name evidence="1" type="ORF">L2740_06010</name>
</gene>
<name>A0A9X1ZES9_9GAMM</name>
<comment type="caution">
    <text evidence="1">The sequence shown here is derived from an EMBL/GenBank/DDBJ whole genome shotgun (WGS) entry which is preliminary data.</text>
</comment>